<sequence>MKKNLLYILAILAITGMWSSCSDNDGGEDEPEMPLTAPEVSVQNLSLKNAILPAKAVRLRANIINTTHADLQWFVEGKATSTDTIYEFSSATEGEYKIKVTASNILGEASDSTYITVQDGFKISDVKNWTGEGECRSVLAIQWVKPEVEDLLHPTDEDVFFRAWGYKWNKPQKREDTPTGEEMIIAIAKEDPRLFVIVQVDGHGTAIKGFGYDGNGDGKISIESDDFVHNKIEYKGISLTEADFTNGIYVQKQEDNIDDVRVTSEGDWWMGGWYVAYASYWLGYGEAVLEAEEYEYSNFYASNRELEDECWDAWTFSPINDAEQNILPIPRLLKAAAIK</sequence>
<evidence type="ECO:0000313" key="3">
    <source>
        <dbReference type="Proteomes" id="UP000646484"/>
    </source>
</evidence>
<protein>
    <submittedName>
        <fullName evidence="2">PKD domain containing protein</fullName>
    </submittedName>
</protein>
<keyword evidence="3" id="KW-1185">Reference proteome</keyword>
<feature type="signal peptide" evidence="1">
    <location>
        <begin position="1"/>
        <end position="22"/>
    </location>
</feature>
<proteinExistence type="predicted"/>
<keyword evidence="1" id="KW-0732">Signal</keyword>
<comment type="caution">
    <text evidence="2">The sequence shown here is derived from an EMBL/GenBank/DDBJ whole genome shotgun (WGS) entry which is preliminary data.</text>
</comment>
<reference evidence="2 3" key="1">
    <citation type="submission" date="2020-08" db="EMBL/GenBank/DDBJ databases">
        <title>Genome public.</title>
        <authorList>
            <person name="Liu C."/>
            <person name="Sun Q."/>
        </authorList>
    </citation>
    <scope>NUCLEOTIDE SEQUENCE [LARGE SCALE GENOMIC DNA]</scope>
    <source>
        <strain evidence="2 3">NSJ-56</strain>
    </source>
</reference>
<dbReference type="RefSeq" id="WP_186974588.1">
    <property type="nucleotide sequence ID" value="NZ_JACOOH010000001.1"/>
</dbReference>
<name>A0ABR7CVB7_9BACT</name>
<dbReference type="Proteomes" id="UP000646484">
    <property type="component" value="Unassembled WGS sequence"/>
</dbReference>
<dbReference type="PROSITE" id="PS51257">
    <property type="entry name" value="PROKAR_LIPOPROTEIN"/>
    <property type="match status" value="1"/>
</dbReference>
<dbReference type="EMBL" id="JACOOH010000001">
    <property type="protein sequence ID" value="MBC5619613.1"/>
    <property type="molecule type" value="Genomic_DNA"/>
</dbReference>
<gene>
    <name evidence="2" type="ORF">H8S64_00720</name>
</gene>
<evidence type="ECO:0000313" key="2">
    <source>
        <dbReference type="EMBL" id="MBC5619613.1"/>
    </source>
</evidence>
<accession>A0ABR7CVB7</accession>
<feature type="chain" id="PRO_5046974793" evidence="1">
    <location>
        <begin position="23"/>
        <end position="339"/>
    </location>
</feature>
<organism evidence="2 3">
    <name type="scientific">Butyricimonas hominis</name>
    <dbReference type="NCBI Taxonomy" id="2763032"/>
    <lineage>
        <taxon>Bacteria</taxon>
        <taxon>Pseudomonadati</taxon>
        <taxon>Bacteroidota</taxon>
        <taxon>Bacteroidia</taxon>
        <taxon>Bacteroidales</taxon>
        <taxon>Odoribacteraceae</taxon>
        <taxon>Butyricimonas</taxon>
    </lineage>
</organism>
<evidence type="ECO:0000256" key="1">
    <source>
        <dbReference type="SAM" id="SignalP"/>
    </source>
</evidence>